<dbReference type="VEuPathDB" id="FungiDB:FOZG_14775"/>
<dbReference type="EMBL" id="JH717907">
    <property type="protein sequence ID" value="EWZ31654.1"/>
    <property type="molecule type" value="Genomic_DNA"/>
</dbReference>
<organism evidence="2">
    <name type="scientific">Fusarium oxysporum Fo47</name>
    <dbReference type="NCBI Taxonomy" id="660027"/>
    <lineage>
        <taxon>Eukaryota</taxon>
        <taxon>Fungi</taxon>
        <taxon>Dikarya</taxon>
        <taxon>Ascomycota</taxon>
        <taxon>Pezizomycotina</taxon>
        <taxon>Sordariomycetes</taxon>
        <taxon>Hypocreomycetidae</taxon>
        <taxon>Hypocreales</taxon>
        <taxon>Nectriaceae</taxon>
        <taxon>Fusarium</taxon>
        <taxon>Fusarium oxysporum species complex</taxon>
    </lineage>
</organism>
<reference evidence="2" key="2">
    <citation type="submission" date="2012-06" db="EMBL/GenBank/DDBJ databases">
        <title>Annotation of the Genome Sequence of Fusarium oxysporum Fo47.</title>
        <authorList>
            <consortium name="The Broad Institute Genomics Platform"/>
            <person name="Ma L.-J."/>
            <person name="Corby-Kistler H."/>
            <person name="Broz K."/>
            <person name="Gale L.R."/>
            <person name="Jonkers W."/>
            <person name="O'Donnell K."/>
            <person name="Ploetz R."/>
            <person name="Steinberg C."/>
            <person name="Schwartz D.C."/>
            <person name="VanEtten H."/>
            <person name="Zhou S."/>
            <person name="Young S.K."/>
            <person name="Zeng Q."/>
            <person name="Gargeya S."/>
            <person name="Fitzgerald M."/>
            <person name="Abouelleil A."/>
            <person name="Alvarado L."/>
            <person name="Chapman S.B."/>
            <person name="Gainer-Dewar J."/>
            <person name="Goldberg J."/>
            <person name="Griggs A."/>
            <person name="Gujja S."/>
            <person name="Hansen M."/>
            <person name="Howarth C."/>
            <person name="Imamovic A."/>
            <person name="Ireland A."/>
            <person name="Larimer J."/>
            <person name="McCowan C."/>
            <person name="Murphy C."/>
            <person name="Pearson M."/>
            <person name="Poon T.W."/>
            <person name="Priest M."/>
            <person name="Roberts A."/>
            <person name="Saif S."/>
            <person name="Shea T."/>
            <person name="Sykes S."/>
            <person name="Wortman J."/>
            <person name="Nusbaum C."/>
            <person name="Birren B."/>
        </authorList>
    </citation>
    <scope>NUCLEOTIDE SEQUENCE</scope>
    <source>
        <strain evidence="2">Fo47</strain>
    </source>
</reference>
<dbReference type="HOGENOM" id="CLU_1875510_0_0_1"/>
<dbReference type="AlphaFoldDB" id="W9JMC5"/>
<keyword evidence="1" id="KW-0732">Signal</keyword>
<feature type="chain" id="PRO_5004927089" description="Secreted protein" evidence="1">
    <location>
        <begin position="19"/>
        <end position="136"/>
    </location>
</feature>
<evidence type="ECO:0000256" key="1">
    <source>
        <dbReference type="SAM" id="SignalP"/>
    </source>
</evidence>
<proteinExistence type="predicted"/>
<protein>
    <recommendedName>
        <fullName evidence="3">Secreted protein</fullName>
    </recommendedName>
</protein>
<evidence type="ECO:0000313" key="2">
    <source>
        <dbReference type="EMBL" id="EWZ31654.1"/>
    </source>
</evidence>
<dbReference type="Proteomes" id="UP000030766">
    <property type="component" value="Unassembled WGS sequence"/>
</dbReference>
<accession>W9JMC5</accession>
<sequence length="136" mass="15326">MRGSCGVLCWWFLIDADANVDGDCRVLNGDAECYVFLGIARHKLSLKRKPDCAKVHPFRAPLMVYRFSQSESVSFPLRWLFSGGWRGNSGADPCGRIEAWLVAWDNLPALYASVESSMTVILEFTAKPRHGREDTR</sequence>
<feature type="signal peptide" evidence="1">
    <location>
        <begin position="1"/>
        <end position="18"/>
    </location>
</feature>
<evidence type="ECO:0008006" key="3">
    <source>
        <dbReference type="Google" id="ProtNLM"/>
    </source>
</evidence>
<name>W9JMC5_FUSOX</name>
<gene>
    <name evidence="2" type="ORF">FOZG_14775</name>
</gene>
<reference evidence="2" key="1">
    <citation type="submission" date="2011-06" db="EMBL/GenBank/DDBJ databases">
        <title>The Genome Sequence of Fusarium oxysporum Fo47.</title>
        <authorList>
            <consortium name="The Broad Institute Genome Sequencing Platform"/>
            <person name="Ma L.-J."/>
            <person name="Gale L.R."/>
            <person name="Schwartz D.C."/>
            <person name="Zhou S."/>
            <person name="Corby-Kistler H."/>
            <person name="Young S.K."/>
            <person name="Zeng Q."/>
            <person name="Gargeya S."/>
            <person name="Fitzgerald M."/>
            <person name="Haas B."/>
            <person name="Abouelleil A."/>
            <person name="Alvarado L."/>
            <person name="Arachchi H.M."/>
            <person name="Berlin A."/>
            <person name="Brown A."/>
            <person name="Chapman S.B."/>
            <person name="Chen Z."/>
            <person name="Dunbar C."/>
            <person name="Freedman E."/>
            <person name="Gearin G."/>
            <person name="Gellesch M."/>
            <person name="Goldberg J."/>
            <person name="Griggs A."/>
            <person name="Gujja S."/>
            <person name="Heiman D."/>
            <person name="Howarth C."/>
            <person name="Larson L."/>
            <person name="Lui A."/>
            <person name="MacDonald P.J.P."/>
            <person name="Mehta T."/>
            <person name="Montmayeur A."/>
            <person name="Murphy C."/>
            <person name="Neiman D."/>
            <person name="Pearson M."/>
            <person name="Priest M."/>
            <person name="Roberts A."/>
            <person name="Saif S."/>
            <person name="Shea T."/>
            <person name="Shenoy N."/>
            <person name="Sisk P."/>
            <person name="Stolte C."/>
            <person name="Sykes S."/>
            <person name="Wortman J."/>
            <person name="Nusbaum C."/>
            <person name="Birren B."/>
        </authorList>
    </citation>
    <scope>NUCLEOTIDE SEQUENCE [LARGE SCALE GENOMIC DNA]</scope>
    <source>
        <strain evidence="2">Fo47</strain>
    </source>
</reference>